<proteinExistence type="inferred from homology"/>
<evidence type="ECO:0000313" key="8">
    <source>
        <dbReference type="EMBL" id="KJX98377.1"/>
    </source>
</evidence>
<organism evidence="8 9">
    <name type="scientific">Zymoseptoria brevis</name>
    <dbReference type="NCBI Taxonomy" id="1047168"/>
    <lineage>
        <taxon>Eukaryota</taxon>
        <taxon>Fungi</taxon>
        <taxon>Dikarya</taxon>
        <taxon>Ascomycota</taxon>
        <taxon>Pezizomycotina</taxon>
        <taxon>Dothideomycetes</taxon>
        <taxon>Dothideomycetidae</taxon>
        <taxon>Mycosphaerellales</taxon>
        <taxon>Mycosphaerellaceae</taxon>
        <taxon>Zymoseptoria</taxon>
    </lineage>
</organism>
<keyword evidence="7" id="KW-1133">Transmembrane helix</keyword>
<dbReference type="Proteomes" id="UP000033647">
    <property type="component" value="Unassembled WGS sequence"/>
</dbReference>
<dbReference type="EMBL" id="LAFY01000407">
    <property type="protein sequence ID" value="KJX98377.1"/>
    <property type="molecule type" value="Genomic_DNA"/>
</dbReference>
<dbReference type="PROSITE" id="PS00086">
    <property type="entry name" value="CYTOCHROME_P450"/>
    <property type="match status" value="1"/>
</dbReference>
<dbReference type="PRINTS" id="PR00385">
    <property type="entry name" value="P450"/>
</dbReference>
<keyword evidence="3 5" id="KW-0479">Metal-binding</keyword>
<comment type="cofactor">
    <cofactor evidence="1 5">
        <name>heme</name>
        <dbReference type="ChEBI" id="CHEBI:30413"/>
    </cofactor>
</comment>
<keyword evidence="9" id="KW-1185">Reference proteome</keyword>
<gene>
    <name evidence="8" type="ORF">TI39_contig415g00016</name>
</gene>
<dbReference type="InterPro" id="IPR017972">
    <property type="entry name" value="Cyt_P450_CS"/>
</dbReference>
<dbReference type="InterPro" id="IPR050121">
    <property type="entry name" value="Cytochrome_P450_monoxygenase"/>
</dbReference>
<dbReference type="PANTHER" id="PTHR24305:SF85">
    <property type="entry name" value="P450, PUTATIVE (EUROFUNG)-RELATED"/>
    <property type="match status" value="1"/>
</dbReference>
<evidence type="ECO:0000313" key="9">
    <source>
        <dbReference type="Proteomes" id="UP000033647"/>
    </source>
</evidence>
<comment type="caution">
    <text evidence="8">The sequence shown here is derived from an EMBL/GenBank/DDBJ whole genome shotgun (WGS) entry which is preliminary data.</text>
</comment>
<evidence type="ECO:0000256" key="3">
    <source>
        <dbReference type="ARBA" id="ARBA00022723"/>
    </source>
</evidence>
<evidence type="ECO:0000256" key="2">
    <source>
        <dbReference type="ARBA" id="ARBA00010617"/>
    </source>
</evidence>
<dbReference type="InterPro" id="IPR002403">
    <property type="entry name" value="Cyt_P450_E_grp-IV"/>
</dbReference>
<dbReference type="PRINTS" id="PR00465">
    <property type="entry name" value="EP450IV"/>
</dbReference>
<sequence length="561" mass="63095">MTARPAIVRNVLSSLSTRDLAYGALFSLTWVVVVHVIWRIVHYRYYHPLRHYPGPWLASVTRIWLAWHHFWGTELHAQWALIKKHGPVIRITPTMLLVADSKEMPTIFHRRDTKSRFYLQGYVGKSNSVLLREPGAHAAHRRLIGAPYALANIQRTEPLLDKHILHWISTIDARYAALGKPVDFSHWSHFLAYDTITDLGFRNPLGFVEAGSDVGDLIGGFRIGMLMFGVAGRLYPLTEKLLNSWFKKWLVVRTEQQLGFAVVMEKAGAILAERRDRIKRGLKAEKGEGSYDLLQAFMDARTPDGDHLADDTIVSEIFVVLGAGSDAFGSASTAFMASVLSRPTIFRRLMDELEDAIADGKLSYPVPSYAEVSQHLPYYAACIKETLRLDPSGATLLPREVCPGDPELILNGHVVPIGTEVAMNPWIAHRDVNLYGPDAEEYNPDRWLSDPARAKIYEKYNLAWGYGARLCLGKPFAMMELYKGPLSLLLKFDVTIAEIGPNTPAPHSEMYATVKIWGDVWLQLRRSDRWSSWSSLGKSHIPGEIEDRTGQNGVAGETEVR</sequence>
<keyword evidence="4 5" id="KW-0408">Iron</keyword>
<dbReference type="Pfam" id="PF00067">
    <property type="entry name" value="p450"/>
    <property type="match status" value="1"/>
</dbReference>
<dbReference type="InterPro" id="IPR036396">
    <property type="entry name" value="Cyt_P450_sf"/>
</dbReference>
<accession>A0A0F4GMS2</accession>
<keyword evidence="7" id="KW-0812">Transmembrane</keyword>
<dbReference type="Gene3D" id="1.10.630.10">
    <property type="entry name" value="Cytochrome P450"/>
    <property type="match status" value="1"/>
</dbReference>
<reference evidence="8 9" key="1">
    <citation type="submission" date="2015-03" db="EMBL/GenBank/DDBJ databases">
        <title>RNA-seq based gene annotation and comparative genomics of four Zymoseptoria species reveal species-specific pathogenicity related genes and transposable element activity.</title>
        <authorList>
            <person name="Grandaubert J."/>
            <person name="Bhattacharyya A."/>
            <person name="Stukenbrock E.H."/>
        </authorList>
    </citation>
    <scope>NUCLEOTIDE SEQUENCE [LARGE SCALE GENOMIC DNA]</scope>
    <source>
        <strain evidence="8 9">Zb18110</strain>
    </source>
</reference>
<dbReference type="GO" id="GO:0005506">
    <property type="term" value="F:iron ion binding"/>
    <property type="evidence" value="ECO:0007669"/>
    <property type="project" value="InterPro"/>
</dbReference>
<evidence type="ECO:0000256" key="6">
    <source>
        <dbReference type="RuleBase" id="RU000461"/>
    </source>
</evidence>
<dbReference type="STRING" id="1047168.A0A0F4GMS2"/>
<dbReference type="GO" id="GO:0020037">
    <property type="term" value="F:heme binding"/>
    <property type="evidence" value="ECO:0007669"/>
    <property type="project" value="InterPro"/>
</dbReference>
<dbReference type="AlphaFoldDB" id="A0A0F4GMS2"/>
<dbReference type="SUPFAM" id="SSF48264">
    <property type="entry name" value="Cytochrome P450"/>
    <property type="match status" value="1"/>
</dbReference>
<keyword evidence="5 6" id="KW-0349">Heme</keyword>
<evidence type="ECO:0000256" key="5">
    <source>
        <dbReference type="PIRSR" id="PIRSR602403-1"/>
    </source>
</evidence>
<name>A0A0F4GMS2_9PEZI</name>
<feature type="binding site" description="axial binding residue" evidence="5">
    <location>
        <position position="471"/>
    </location>
    <ligand>
        <name>heme</name>
        <dbReference type="ChEBI" id="CHEBI:30413"/>
    </ligand>
    <ligandPart>
        <name>Fe</name>
        <dbReference type="ChEBI" id="CHEBI:18248"/>
    </ligandPart>
</feature>
<evidence type="ECO:0000256" key="7">
    <source>
        <dbReference type="SAM" id="Phobius"/>
    </source>
</evidence>
<dbReference type="OrthoDB" id="3934656at2759"/>
<dbReference type="InterPro" id="IPR001128">
    <property type="entry name" value="Cyt_P450"/>
</dbReference>
<evidence type="ECO:0000256" key="1">
    <source>
        <dbReference type="ARBA" id="ARBA00001971"/>
    </source>
</evidence>
<dbReference type="PANTHER" id="PTHR24305">
    <property type="entry name" value="CYTOCHROME P450"/>
    <property type="match status" value="1"/>
</dbReference>
<protein>
    <submittedName>
        <fullName evidence="8">Cytochrome p450 like protein</fullName>
    </submittedName>
</protein>
<feature type="transmembrane region" description="Helical" evidence="7">
    <location>
        <begin position="20"/>
        <end position="41"/>
    </location>
</feature>
<evidence type="ECO:0000256" key="4">
    <source>
        <dbReference type="ARBA" id="ARBA00023004"/>
    </source>
</evidence>
<keyword evidence="6" id="KW-0503">Monooxygenase</keyword>
<dbReference type="GO" id="GO:0004497">
    <property type="term" value="F:monooxygenase activity"/>
    <property type="evidence" value="ECO:0007669"/>
    <property type="project" value="UniProtKB-KW"/>
</dbReference>
<dbReference type="GO" id="GO:0016705">
    <property type="term" value="F:oxidoreductase activity, acting on paired donors, with incorporation or reduction of molecular oxygen"/>
    <property type="evidence" value="ECO:0007669"/>
    <property type="project" value="InterPro"/>
</dbReference>
<keyword evidence="6" id="KW-0560">Oxidoreductase</keyword>
<keyword evidence="7" id="KW-0472">Membrane</keyword>
<comment type="similarity">
    <text evidence="2 6">Belongs to the cytochrome P450 family.</text>
</comment>